<gene>
    <name evidence="1" type="ORF">WNY63_21480</name>
</gene>
<keyword evidence="2" id="KW-1185">Reference proteome</keyword>
<dbReference type="RefSeq" id="WP_342884751.1">
    <property type="nucleotide sequence ID" value="NZ_JBBMQU010000088.1"/>
</dbReference>
<protein>
    <submittedName>
        <fullName evidence="1">Uncharacterized protein</fullName>
    </submittedName>
</protein>
<organism evidence="1 2">
    <name type="scientific">Pseudoalteromonas neustonica</name>
    <dbReference type="NCBI Taxonomy" id="1840331"/>
    <lineage>
        <taxon>Bacteria</taxon>
        <taxon>Pseudomonadati</taxon>
        <taxon>Pseudomonadota</taxon>
        <taxon>Gammaproteobacteria</taxon>
        <taxon>Alteromonadales</taxon>
        <taxon>Pseudoalteromonadaceae</taxon>
        <taxon>Pseudoalteromonas</taxon>
    </lineage>
</organism>
<evidence type="ECO:0000313" key="1">
    <source>
        <dbReference type="EMBL" id="MEM5553279.1"/>
    </source>
</evidence>
<proteinExistence type="predicted"/>
<name>A0ABU9U8C0_9GAMM</name>
<comment type="caution">
    <text evidence="1">The sequence shown here is derived from an EMBL/GenBank/DDBJ whole genome shotgun (WGS) entry which is preliminary data.</text>
</comment>
<sequence>MKPEIINSNWPNALRWFLVQNTESFCPWHFLSHTTEFESAAKAFANEDTKNRMVFVFASRQDNDDFAGLEIVDGTITDKVIVFHPVFGSGKSYRSWDVVETEYNDVFEFLSNHIVQDMKDWALTEDASDLLG</sequence>
<evidence type="ECO:0000313" key="2">
    <source>
        <dbReference type="Proteomes" id="UP001388366"/>
    </source>
</evidence>
<reference evidence="1 2" key="1">
    <citation type="submission" date="2024-03" db="EMBL/GenBank/DDBJ databases">
        <title>Community enrichment and isolation of bacterial strains for fucoidan degradation.</title>
        <authorList>
            <person name="Sichert A."/>
        </authorList>
    </citation>
    <scope>NUCLEOTIDE SEQUENCE [LARGE SCALE GENOMIC DNA]</scope>
    <source>
        <strain evidence="1 2">AS81</strain>
    </source>
</reference>
<dbReference type="Proteomes" id="UP001388366">
    <property type="component" value="Unassembled WGS sequence"/>
</dbReference>
<dbReference type="EMBL" id="JBBMQU010000088">
    <property type="protein sequence ID" value="MEM5553279.1"/>
    <property type="molecule type" value="Genomic_DNA"/>
</dbReference>
<accession>A0ABU9U8C0</accession>